<dbReference type="InterPro" id="IPR029058">
    <property type="entry name" value="AB_hydrolase_fold"/>
</dbReference>
<reference evidence="3 5" key="1">
    <citation type="submission" date="2020-06" db="EMBL/GenBank/DDBJ databases">
        <title>Anoxygenic phototrophic Chloroflexota member uses a Type I reaction center.</title>
        <authorList>
            <person name="Tsuji J.M."/>
            <person name="Shaw N.A."/>
            <person name="Nagashima S."/>
            <person name="Venkiteswaran J."/>
            <person name="Schiff S.L."/>
            <person name="Hanada S."/>
            <person name="Tank M."/>
            <person name="Neufeld J.D."/>
        </authorList>
    </citation>
    <scope>NUCLEOTIDE SEQUENCE [LARGE SCALE GENOMIC DNA]</scope>
    <source>
        <strain evidence="3">L227-S17</strain>
    </source>
</reference>
<evidence type="ECO:0000313" key="5">
    <source>
        <dbReference type="Proteomes" id="UP000521676"/>
    </source>
</evidence>
<dbReference type="InterPro" id="IPR050266">
    <property type="entry name" value="AB_hydrolase_sf"/>
</dbReference>
<feature type="transmembrane region" description="Helical" evidence="1">
    <location>
        <begin position="132"/>
        <end position="154"/>
    </location>
</feature>
<dbReference type="Pfam" id="PF00561">
    <property type="entry name" value="Abhydrolase_1"/>
    <property type="match status" value="1"/>
</dbReference>
<evidence type="ECO:0000313" key="6">
    <source>
        <dbReference type="Proteomes" id="UP001431572"/>
    </source>
</evidence>
<keyword evidence="1" id="KW-0472">Membrane</keyword>
<dbReference type="Proteomes" id="UP000521676">
    <property type="component" value="Unassembled WGS sequence"/>
</dbReference>
<sequence length="265" mass="29220">MNRVFEKSIKIEGGELSYDIAGAGMAVLCLPSLGDTRREYEKFAPDLVEQGYQVITTDLRGMGKSRGKFKKHDIPTLASDIKAILDAEKIDKVVLVACSVSGASAGYFAVHYPERVAGLIMFNPIMHTGPRLMTLLVATLIGTPGIGKGLWLSYFKSLYPTRKVDDNYLAHIKEQTALPGALKSIAGMTRAKRIDDIIGNINVPALIFFGSKDPDFKSPEAEAKLVQQEIKQAQVVVLNDSGHYPQREFPELVLPRTLEFLKVLR</sequence>
<dbReference type="Gene3D" id="3.40.50.1820">
    <property type="entry name" value="alpha/beta hydrolase"/>
    <property type="match status" value="1"/>
</dbReference>
<proteinExistence type="predicted"/>
<dbReference type="GO" id="GO:0016787">
    <property type="term" value="F:hydrolase activity"/>
    <property type="evidence" value="ECO:0007669"/>
    <property type="project" value="UniProtKB-KW"/>
</dbReference>
<keyword evidence="6" id="KW-1185">Reference proteome</keyword>
<keyword evidence="1" id="KW-1133">Transmembrane helix</keyword>
<dbReference type="SUPFAM" id="SSF53474">
    <property type="entry name" value="alpha/beta-Hydrolases"/>
    <property type="match status" value="1"/>
</dbReference>
<protein>
    <submittedName>
        <fullName evidence="3">Alpha/beta hydrolase</fullName>
    </submittedName>
</protein>
<dbReference type="InterPro" id="IPR000073">
    <property type="entry name" value="AB_hydrolase_1"/>
</dbReference>
<dbReference type="AlphaFoldDB" id="A0A8T7LVH8"/>
<evidence type="ECO:0000313" key="4">
    <source>
        <dbReference type="EMBL" id="WJW66774.1"/>
    </source>
</evidence>
<dbReference type="PANTHER" id="PTHR43798">
    <property type="entry name" value="MONOACYLGLYCEROL LIPASE"/>
    <property type="match status" value="1"/>
</dbReference>
<dbReference type="Proteomes" id="UP001431572">
    <property type="component" value="Chromosome 1"/>
</dbReference>
<dbReference type="EMBL" id="JACATZ010000001">
    <property type="protein sequence ID" value="NWJ44893.1"/>
    <property type="molecule type" value="Genomic_DNA"/>
</dbReference>
<organism evidence="3 5">
    <name type="scientific">Candidatus Chlorohelix allophototropha</name>
    <dbReference type="NCBI Taxonomy" id="3003348"/>
    <lineage>
        <taxon>Bacteria</taxon>
        <taxon>Bacillati</taxon>
        <taxon>Chloroflexota</taxon>
        <taxon>Chloroflexia</taxon>
        <taxon>Candidatus Chloroheliales</taxon>
        <taxon>Candidatus Chloroheliaceae</taxon>
        <taxon>Candidatus Chlorohelix</taxon>
    </lineage>
</organism>
<feature type="domain" description="AB hydrolase-1" evidence="2">
    <location>
        <begin position="26"/>
        <end position="126"/>
    </location>
</feature>
<dbReference type="PRINTS" id="PR00111">
    <property type="entry name" value="ABHYDROLASE"/>
</dbReference>
<evidence type="ECO:0000259" key="2">
    <source>
        <dbReference type="Pfam" id="PF00561"/>
    </source>
</evidence>
<feature type="transmembrane region" description="Helical" evidence="1">
    <location>
        <begin position="93"/>
        <end position="112"/>
    </location>
</feature>
<dbReference type="EMBL" id="CP128399">
    <property type="protein sequence ID" value="WJW66774.1"/>
    <property type="molecule type" value="Genomic_DNA"/>
</dbReference>
<evidence type="ECO:0000313" key="3">
    <source>
        <dbReference type="EMBL" id="NWJ44893.1"/>
    </source>
</evidence>
<dbReference type="RefSeq" id="WP_341468668.1">
    <property type="nucleotide sequence ID" value="NZ_CP128399.1"/>
</dbReference>
<name>A0A8T7LVH8_9CHLR</name>
<gene>
    <name evidence="3" type="ORF">HXX08_03355</name>
    <name evidence="4" type="ORF">OZ401_000019</name>
</gene>
<reference evidence="4" key="2">
    <citation type="journal article" date="2024" name="Nature">
        <title>Anoxygenic phototroph of the Chloroflexota uses a type I reaction centre.</title>
        <authorList>
            <person name="Tsuji J.M."/>
            <person name="Shaw N.A."/>
            <person name="Nagashima S."/>
            <person name="Venkiteswaran J.J."/>
            <person name="Schiff S.L."/>
            <person name="Watanabe T."/>
            <person name="Fukui M."/>
            <person name="Hanada S."/>
            <person name="Tank M."/>
            <person name="Neufeld J.D."/>
        </authorList>
    </citation>
    <scope>NUCLEOTIDE SEQUENCE</scope>
    <source>
        <strain evidence="4">L227-S17</strain>
    </source>
</reference>
<dbReference type="GO" id="GO:0016020">
    <property type="term" value="C:membrane"/>
    <property type="evidence" value="ECO:0007669"/>
    <property type="project" value="TreeGrafter"/>
</dbReference>
<keyword evidence="1" id="KW-0812">Transmembrane</keyword>
<evidence type="ECO:0000256" key="1">
    <source>
        <dbReference type="SAM" id="Phobius"/>
    </source>
</evidence>
<dbReference type="PANTHER" id="PTHR43798:SF33">
    <property type="entry name" value="HYDROLASE, PUTATIVE (AFU_ORTHOLOGUE AFUA_2G14860)-RELATED"/>
    <property type="match status" value="1"/>
</dbReference>
<keyword evidence="3" id="KW-0378">Hydrolase</keyword>
<accession>A0A8T7LVH8</accession>